<reference evidence="1" key="1">
    <citation type="submission" date="2020-07" db="EMBL/GenBank/DDBJ databases">
        <authorList>
            <person name="Nieuwenhuis M."/>
            <person name="Van De Peppel L.J.J."/>
        </authorList>
    </citation>
    <scope>NUCLEOTIDE SEQUENCE</scope>
    <source>
        <strain evidence="1">AP01</strain>
        <tissue evidence="1">Mycelium</tissue>
    </source>
</reference>
<organism evidence="1 2">
    <name type="scientific">Asterophora parasitica</name>
    <dbReference type="NCBI Taxonomy" id="117018"/>
    <lineage>
        <taxon>Eukaryota</taxon>
        <taxon>Fungi</taxon>
        <taxon>Dikarya</taxon>
        <taxon>Basidiomycota</taxon>
        <taxon>Agaricomycotina</taxon>
        <taxon>Agaricomycetes</taxon>
        <taxon>Agaricomycetidae</taxon>
        <taxon>Agaricales</taxon>
        <taxon>Tricholomatineae</taxon>
        <taxon>Lyophyllaceae</taxon>
        <taxon>Asterophora</taxon>
    </lineage>
</organism>
<reference evidence="1" key="2">
    <citation type="submission" date="2021-10" db="EMBL/GenBank/DDBJ databases">
        <title>Phylogenomics reveals ancestral predisposition of the termite-cultivated fungus Termitomyces towards a domesticated lifestyle.</title>
        <authorList>
            <person name="Auxier B."/>
            <person name="Grum-Grzhimaylo A."/>
            <person name="Cardenas M.E."/>
            <person name="Lodge J.D."/>
            <person name="Laessoe T."/>
            <person name="Pedersen O."/>
            <person name="Smith M.E."/>
            <person name="Kuyper T.W."/>
            <person name="Franco-Molano E.A."/>
            <person name="Baroni T.J."/>
            <person name="Aanen D.K."/>
        </authorList>
    </citation>
    <scope>NUCLEOTIDE SEQUENCE</scope>
    <source>
        <strain evidence="1">AP01</strain>
        <tissue evidence="1">Mycelium</tissue>
    </source>
</reference>
<dbReference type="AlphaFoldDB" id="A0A9P7K909"/>
<keyword evidence="2" id="KW-1185">Reference proteome</keyword>
<dbReference type="Proteomes" id="UP000775547">
    <property type="component" value="Unassembled WGS sequence"/>
</dbReference>
<evidence type="ECO:0000313" key="1">
    <source>
        <dbReference type="EMBL" id="KAG5641713.1"/>
    </source>
</evidence>
<sequence>MGPKARARATSLLKTVNSLAEGFSDPFSVIPAVRAVLKVMERIGSVREDVEKLAERCVELLDVVIIGTFDPQCTPRERHSRLLHLTRNEDYVAELCCRMAFMGSTIRIEDGVIRIEDKVIKIDDKILQLRNNETRRMGEVLLRTNAQLSETVRIMQLQLTSHIEDKAELQRR</sequence>
<accession>A0A9P7K909</accession>
<protein>
    <submittedName>
        <fullName evidence="1">Uncharacterized protein</fullName>
    </submittedName>
</protein>
<gene>
    <name evidence="1" type="ORF">DXG03_004400</name>
</gene>
<proteinExistence type="predicted"/>
<comment type="caution">
    <text evidence="1">The sequence shown here is derived from an EMBL/GenBank/DDBJ whole genome shotgun (WGS) entry which is preliminary data.</text>
</comment>
<dbReference type="EMBL" id="JABCKV010000261">
    <property type="protein sequence ID" value="KAG5641713.1"/>
    <property type="molecule type" value="Genomic_DNA"/>
</dbReference>
<name>A0A9P7K909_9AGAR</name>
<evidence type="ECO:0000313" key="2">
    <source>
        <dbReference type="Proteomes" id="UP000775547"/>
    </source>
</evidence>